<feature type="chain" id="PRO_5015750859" evidence="1">
    <location>
        <begin position="24"/>
        <end position="54"/>
    </location>
</feature>
<protein>
    <submittedName>
        <fullName evidence="2">Uncharacterized protein</fullName>
    </submittedName>
</protein>
<reference evidence="3" key="1">
    <citation type="submission" date="2018-02" db="EMBL/GenBank/DDBJ databases">
        <authorList>
            <person name="Hausmann B."/>
        </authorList>
    </citation>
    <scope>NUCLEOTIDE SEQUENCE [LARGE SCALE GENOMIC DNA]</scope>
    <source>
        <strain evidence="3">Peat soil MAG SbA1</strain>
    </source>
</reference>
<feature type="signal peptide" evidence="1">
    <location>
        <begin position="1"/>
        <end position="23"/>
    </location>
</feature>
<dbReference type="Proteomes" id="UP000238701">
    <property type="component" value="Unassembled WGS sequence"/>
</dbReference>
<name>A0A2U3K582_9BACT</name>
<dbReference type="AlphaFoldDB" id="A0A2U3K582"/>
<keyword evidence="1" id="KW-0732">Signal</keyword>
<evidence type="ECO:0000256" key="1">
    <source>
        <dbReference type="SAM" id="SignalP"/>
    </source>
</evidence>
<dbReference type="EMBL" id="OMOD01000040">
    <property type="protein sequence ID" value="SPF34811.1"/>
    <property type="molecule type" value="Genomic_DNA"/>
</dbReference>
<gene>
    <name evidence="2" type="ORF">SBA1_1340024</name>
</gene>
<evidence type="ECO:0000313" key="3">
    <source>
        <dbReference type="Proteomes" id="UP000238701"/>
    </source>
</evidence>
<organism evidence="2 3">
    <name type="scientific">Candidatus Sulfotelmatobacter kueseliae</name>
    <dbReference type="NCBI Taxonomy" id="2042962"/>
    <lineage>
        <taxon>Bacteria</taxon>
        <taxon>Pseudomonadati</taxon>
        <taxon>Acidobacteriota</taxon>
        <taxon>Terriglobia</taxon>
        <taxon>Terriglobales</taxon>
        <taxon>Candidatus Korobacteraceae</taxon>
        <taxon>Candidatus Sulfotelmatobacter</taxon>
    </lineage>
</organism>
<sequence>MRTKLPVSTLVLVEIAASAPASATSELSPAIHPARVRGLTGRSAGPIHQKFTFL</sequence>
<proteinExistence type="predicted"/>
<accession>A0A2U3K582</accession>
<evidence type="ECO:0000313" key="2">
    <source>
        <dbReference type="EMBL" id="SPF34811.1"/>
    </source>
</evidence>